<dbReference type="Gene3D" id="1.20.1720.10">
    <property type="entry name" value="Multidrug resistance protein D"/>
    <property type="match status" value="1"/>
</dbReference>
<keyword evidence="2" id="KW-0813">Transport</keyword>
<gene>
    <name evidence="10" type="primary">hsrA</name>
    <name evidence="10" type="ORF">NCTC11091_01193</name>
</gene>
<dbReference type="AlphaFoldDB" id="A0A378Q3T0"/>
<dbReference type="PANTHER" id="PTHR42718:SF46">
    <property type="entry name" value="BLR6921 PROTEIN"/>
    <property type="match status" value="1"/>
</dbReference>
<dbReference type="NCBIfam" id="TIGR00711">
    <property type="entry name" value="efflux_EmrB"/>
    <property type="match status" value="1"/>
</dbReference>
<dbReference type="Proteomes" id="UP000255193">
    <property type="component" value="Unassembled WGS sequence"/>
</dbReference>
<evidence type="ECO:0000313" key="11">
    <source>
        <dbReference type="Proteomes" id="UP000255193"/>
    </source>
</evidence>
<dbReference type="Pfam" id="PF07690">
    <property type="entry name" value="MFS_1"/>
    <property type="match status" value="2"/>
</dbReference>
<evidence type="ECO:0000256" key="7">
    <source>
        <dbReference type="SAM" id="MobiDB-lite"/>
    </source>
</evidence>
<evidence type="ECO:0000256" key="2">
    <source>
        <dbReference type="ARBA" id="ARBA00022448"/>
    </source>
</evidence>
<feature type="region of interest" description="Disordered" evidence="7">
    <location>
        <begin position="1"/>
        <end position="21"/>
    </location>
</feature>
<evidence type="ECO:0000256" key="5">
    <source>
        <dbReference type="ARBA" id="ARBA00022989"/>
    </source>
</evidence>
<dbReference type="GO" id="GO:0022857">
    <property type="term" value="F:transmembrane transporter activity"/>
    <property type="evidence" value="ECO:0007669"/>
    <property type="project" value="InterPro"/>
</dbReference>
<evidence type="ECO:0000256" key="4">
    <source>
        <dbReference type="ARBA" id="ARBA00022692"/>
    </source>
</evidence>
<reference evidence="10 11" key="1">
    <citation type="submission" date="2018-06" db="EMBL/GenBank/DDBJ databases">
        <authorList>
            <consortium name="Pathogen Informatics"/>
            <person name="Doyle S."/>
        </authorList>
    </citation>
    <scope>NUCLEOTIDE SEQUENCE [LARGE SCALE GENOMIC DNA]</scope>
    <source>
        <strain evidence="10 11">NCTC11091</strain>
    </source>
</reference>
<feature type="transmembrane region" description="Helical" evidence="8">
    <location>
        <begin position="383"/>
        <end position="409"/>
    </location>
</feature>
<dbReference type="InterPro" id="IPR004638">
    <property type="entry name" value="EmrB-like"/>
</dbReference>
<feature type="transmembrane region" description="Helical" evidence="8">
    <location>
        <begin position="250"/>
        <end position="268"/>
    </location>
</feature>
<feature type="transmembrane region" description="Helical" evidence="8">
    <location>
        <begin position="123"/>
        <end position="144"/>
    </location>
</feature>
<feature type="transmembrane region" description="Helical" evidence="8">
    <location>
        <begin position="459"/>
        <end position="479"/>
    </location>
</feature>
<feature type="transmembrane region" description="Helical" evidence="8">
    <location>
        <begin position="70"/>
        <end position="90"/>
    </location>
</feature>
<accession>A0A378Q3T0</accession>
<evidence type="ECO:0000256" key="6">
    <source>
        <dbReference type="ARBA" id="ARBA00023136"/>
    </source>
</evidence>
<feature type="transmembrane region" description="Helical" evidence="8">
    <location>
        <begin position="97"/>
        <end position="117"/>
    </location>
</feature>
<dbReference type="GO" id="GO:0005886">
    <property type="term" value="C:plasma membrane"/>
    <property type="evidence" value="ECO:0007669"/>
    <property type="project" value="UniProtKB-SubCell"/>
</dbReference>
<feature type="transmembrane region" description="Helical" evidence="8">
    <location>
        <begin position="301"/>
        <end position="322"/>
    </location>
</feature>
<dbReference type="PANTHER" id="PTHR42718">
    <property type="entry name" value="MAJOR FACILITATOR SUPERFAMILY MULTIDRUG TRANSPORTER MFSC"/>
    <property type="match status" value="1"/>
</dbReference>
<dbReference type="InterPro" id="IPR011701">
    <property type="entry name" value="MFS"/>
</dbReference>
<feature type="compositionally biased region" description="Polar residues" evidence="7">
    <location>
        <begin position="1"/>
        <end position="10"/>
    </location>
</feature>
<dbReference type="InterPro" id="IPR036259">
    <property type="entry name" value="MFS_trans_sf"/>
</dbReference>
<keyword evidence="4 8" id="KW-0812">Transmembrane</keyword>
<keyword evidence="3" id="KW-1003">Cell membrane</keyword>
<evidence type="ECO:0000256" key="8">
    <source>
        <dbReference type="SAM" id="Phobius"/>
    </source>
</evidence>
<dbReference type="SUPFAM" id="SSF103473">
    <property type="entry name" value="MFS general substrate transporter"/>
    <property type="match status" value="1"/>
</dbReference>
<feature type="transmembrane region" description="Helical" evidence="8">
    <location>
        <begin position="218"/>
        <end position="238"/>
    </location>
</feature>
<dbReference type="CDD" id="cd17503">
    <property type="entry name" value="MFS_LmrB_MDR_like"/>
    <property type="match status" value="1"/>
</dbReference>
<feature type="transmembrane region" description="Helical" evidence="8">
    <location>
        <begin position="430"/>
        <end position="447"/>
    </location>
</feature>
<protein>
    <submittedName>
        <fullName evidence="10">High-copy suppressor of rspA</fullName>
    </submittedName>
</protein>
<dbReference type="InterPro" id="IPR020846">
    <property type="entry name" value="MFS_dom"/>
</dbReference>
<proteinExistence type="predicted"/>
<evidence type="ECO:0000259" key="9">
    <source>
        <dbReference type="PROSITE" id="PS50850"/>
    </source>
</evidence>
<evidence type="ECO:0000256" key="1">
    <source>
        <dbReference type="ARBA" id="ARBA00004651"/>
    </source>
</evidence>
<feature type="transmembrane region" description="Helical" evidence="8">
    <location>
        <begin position="359"/>
        <end position="377"/>
    </location>
</feature>
<keyword evidence="5 8" id="KW-1133">Transmembrane helix</keyword>
<dbReference type="Gene3D" id="1.20.1250.20">
    <property type="entry name" value="MFS general substrate transporter like domains"/>
    <property type="match status" value="1"/>
</dbReference>
<dbReference type="PROSITE" id="PS50850">
    <property type="entry name" value="MFS"/>
    <property type="match status" value="1"/>
</dbReference>
<keyword evidence="6 8" id="KW-0472">Membrane</keyword>
<sequence>MPETNLNHHLTTAKDSDQPTLPTLSSVQQKFLPVVVAIALFMQILDATVLNTALPAMARDLNQPALSMQWAVISYALTLAIFTPISGFIADKYGTRTTFLVAISVFSVGSLMCAISPTLGSLIFARVVQGLGGALLMPVARLTLIKSYPREQMLSVMNYAVMPALVAPVVGPLVGGYLVEWASWHWIFLINLPMGLLGLWVGLKLMPQYLQRNPSMDLLGFLLFGSSMACFTFALEFVNNISAEKPQTSIFAAMVAGLAVALLVGYYYHAKHSEARNGQQPLFGLDLFMVRTFRVGLLGNLLTRLGMSAIPFLLPLLLQVVLGYSPSQAGWMLAPIAIGSLVIKPLVTRIVRRFGYRRTLVINTTIIGLNIMLLSQYNQHTPLWLSIPLLTFMGACNSLQFSAMNTISIARLRPYQTSSGNSLLSANQQLAISFGIGLGASVLHLLTPARASLAQTQVAFSHAFLLLGILTILSGLYFLRLHPRDGVGLYH</sequence>
<organism evidence="10 11">
    <name type="scientific">Faucicola atlantae</name>
    <dbReference type="NCBI Taxonomy" id="34059"/>
    <lineage>
        <taxon>Bacteria</taxon>
        <taxon>Pseudomonadati</taxon>
        <taxon>Pseudomonadota</taxon>
        <taxon>Gammaproteobacteria</taxon>
        <taxon>Moraxellales</taxon>
        <taxon>Moraxellaceae</taxon>
        <taxon>Faucicola</taxon>
    </lineage>
</organism>
<feature type="transmembrane region" description="Helical" evidence="8">
    <location>
        <begin position="31"/>
        <end position="50"/>
    </location>
</feature>
<feature type="transmembrane region" description="Helical" evidence="8">
    <location>
        <begin position="156"/>
        <end position="178"/>
    </location>
</feature>
<name>A0A378Q3T0_9GAMM</name>
<evidence type="ECO:0000313" key="10">
    <source>
        <dbReference type="EMBL" id="STY95399.1"/>
    </source>
</evidence>
<feature type="transmembrane region" description="Helical" evidence="8">
    <location>
        <begin position="328"/>
        <end position="347"/>
    </location>
</feature>
<comment type="subcellular location">
    <subcellularLocation>
        <location evidence="1">Cell membrane</location>
        <topology evidence="1">Multi-pass membrane protein</topology>
    </subcellularLocation>
</comment>
<dbReference type="RefSeq" id="WP_079352162.1">
    <property type="nucleotide sequence ID" value="NZ_MXAO01000053.1"/>
</dbReference>
<feature type="domain" description="Major facilitator superfamily (MFS) profile" evidence="9">
    <location>
        <begin position="32"/>
        <end position="486"/>
    </location>
</feature>
<feature type="transmembrane region" description="Helical" evidence="8">
    <location>
        <begin position="184"/>
        <end position="206"/>
    </location>
</feature>
<evidence type="ECO:0000256" key="3">
    <source>
        <dbReference type="ARBA" id="ARBA00022475"/>
    </source>
</evidence>
<dbReference type="EMBL" id="UGQA01000001">
    <property type="protein sequence ID" value="STY95399.1"/>
    <property type="molecule type" value="Genomic_DNA"/>
</dbReference>